<feature type="compositionally biased region" description="Basic and acidic residues" evidence="1">
    <location>
        <begin position="179"/>
        <end position="191"/>
    </location>
</feature>
<dbReference type="AlphaFoldDB" id="A0AAV8Z5X0"/>
<gene>
    <name evidence="2" type="ORF">NQ318_019674</name>
</gene>
<feature type="compositionally biased region" description="Basic residues" evidence="1">
    <location>
        <begin position="167"/>
        <end position="178"/>
    </location>
</feature>
<sequence length="191" mass="21878">MKVHNYHWPSGHSRFRYRKDHDNIYRLQTVRYESLEVTQEMIRSESMQSNNVVQDASYKLRYDNDGQSDYILSVSETGEQSVKSTAPKQSNILITIDDVDEHGNILKSEVVEANELVGHAIKADIVIAEQGLPDLNGETGEISKSNIEIKDHVLPSLNDTCEEKPPRRSLRKRKSRKNQGKEEQRDGIKSE</sequence>
<feature type="region of interest" description="Disordered" evidence="1">
    <location>
        <begin position="154"/>
        <end position="191"/>
    </location>
</feature>
<keyword evidence="3" id="KW-1185">Reference proteome</keyword>
<dbReference type="Proteomes" id="UP001162162">
    <property type="component" value="Unassembled WGS sequence"/>
</dbReference>
<organism evidence="2 3">
    <name type="scientific">Aromia moschata</name>
    <dbReference type="NCBI Taxonomy" id="1265417"/>
    <lineage>
        <taxon>Eukaryota</taxon>
        <taxon>Metazoa</taxon>
        <taxon>Ecdysozoa</taxon>
        <taxon>Arthropoda</taxon>
        <taxon>Hexapoda</taxon>
        <taxon>Insecta</taxon>
        <taxon>Pterygota</taxon>
        <taxon>Neoptera</taxon>
        <taxon>Endopterygota</taxon>
        <taxon>Coleoptera</taxon>
        <taxon>Polyphaga</taxon>
        <taxon>Cucujiformia</taxon>
        <taxon>Chrysomeloidea</taxon>
        <taxon>Cerambycidae</taxon>
        <taxon>Cerambycinae</taxon>
        <taxon>Callichromatini</taxon>
        <taxon>Aromia</taxon>
    </lineage>
</organism>
<proteinExistence type="predicted"/>
<feature type="non-terminal residue" evidence="2">
    <location>
        <position position="191"/>
    </location>
</feature>
<protein>
    <submittedName>
        <fullName evidence="2">Uncharacterized protein</fullName>
    </submittedName>
</protein>
<comment type="caution">
    <text evidence="2">The sequence shown here is derived from an EMBL/GenBank/DDBJ whole genome shotgun (WGS) entry which is preliminary data.</text>
</comment>
<evidence type="ECO:0000313" key="3">
    <source>
        <dbReference type="Proteomes" id="UP001162162"/>
    </source>
</evidence>
<dbReference type="EMBL" id="JAPWTK010000015">
    <property type="protein sequence ID" value="KAJ8958906.1"/>
    <property type="molecule type" value="Genomic_DNA"/>
</dbReference>
<evidence type="ECO:0000313" key="2">
    <source>
        <dbReference type="EMBL" id="KAJ8958906.1"/>
    </source>
</evidence>
<accession>A0AAV8Z5X0</accession>
<reference evidence="2" key="1">
    <citation type="journal article" date="2023" name="Insect Mol. Biol.">
        <title>Genome sequencing provides insights into the evolution of gene families encoding plant cell wall-degrading enzymes in longhorned beetles.</title>
        <authorList>
            <person name="Shin N.R."/>
            <person name="Okamura Y."/>
            <person name="Kirsch R."/>
            <person name="Pauchet Y."/>
        </authorList>
    </citation>
    <scope>NUCLEOTIDE SEQUENCE</scope>
    <source>
        <strain evidence="2">AMC_N1</strain>
    </source>
</reference>
<name>A0AAV8Z5X0_9CUCU</name>
<evidence type="ECO:0000256" key="1">
    <source>
        <dbReference type="SAM" id="MobiDB-lite"/>
    </source>
</evidence>